<sequence length="334" mass="39390">MNTDIFINRVEKYCEALLVLSPKVEVDDQNMDLKSKQSHLQLKKRMAWCAFLKNLDEQKKLCQNDYSKCETVKEIMPGGITMNIWESKTRDQNFSQERLLQKLANIEQQQQEIKTKMRDQENQRNRENGRLDKLIDERSKSNKLKLQKRLTDSRSRTKLISEAKSKLNILLVILKGLDKESEKMTQKQIECESKLKKLFDQQNQMLEYRSIIDYVSESLLEHRKLITEIENVAENVNNSILEISTKHENPETGGQEIGQQTWSTFIYYLQEASNTIKFFNQNHQMIHSETENRIKNFRAKDIVQNMYQFVYDKTKMNCEDCPPSASTVTDQNKD</sequence>
<keyword evidence="2" id="KW-1185">Reference proteome</keyword>
<organism evidence="2 3">
    <name type="scientific">Romanomermis culicivorax</name>
    <name type="common">Nematode worm</name>
    <dbReference type="NCBI Taxonomy" id="13658"/>
    <lineage>
        <taxon>Eukaryota</taxon>
        <taxon>Metazoa</taxon>
        <taxon>Ecdysozoa</taxon>
        <taxon>Nematoda</taxon>
        <taxon>Enoplea</taxon>
        <taxon>Dorylaimia</taxon>
        <taxon>Mermithida</taxon>
        <taxon>Mermithoidea</taxon>
        <taxon>Mermithidae</taxon>
        <taxon>Romanomermis</taxon>
    </lineage>
</organism>
<protein>
    <submittedName>
        <fullName evidence="3">Viral A-type inclusion protein</fullName>
    </submittedName>
</protein>
<evidence type="ECO:0000256" key="1">
    <source>
        <dbReference type="SAM" id="MobiDB-lite"/>
    </source>
</evidence>
<proteinExistence type="predicted"/>
<dbReference type="AlphaFoldDB" id="A0A915HYJ1"/>
<accession>A0A915HYJ1</accession>
<evidence type="ECO:0000313" key="2">
    <source>
        <dbReference type="Proteomes" id="UP000887565"/>
    </source>
</evidence>
<feature type="compositionally biased region" description="Basic and acidic residues" evidence="1">
    <location>
        <begin position="113"/>
        <end position="134"/>
    </location>
</feature>
<reference evidence="3" key="1">
    <citation type="submission" date="2022-11" db="UniProtKB">
        <authorList>
            <consortium name="WormBaseParasite"/>
        </authorList>
    </citation>
    <scope>IDENTIFICATION</scope>
</reference>
<feature type="region of interest" description="Disordered" evidence="1">
    <location>
        <begin position="111"/>
        <end position="134"/>
    </location>
</feature>
<dbReference type="WBParaSite" id="nRc.2.0.1.t06498-RA">
    <property type="protein sequence ID" value="nRc.2.0.1.t06498-RA"/>
    <property type="gene ID" value="nRc.2.0.1.g06498"/>
</dbReference>
<name>A0A915HYJ1_ROMCU</name>
<evidence type="ECO:0000313" key="3">
    <source>
        <dbReference type="WBParaSite" id="nRc.2.0.1.t06498-RA"/>
    </source>
</evidence>
<dbReference type="Proteomes" id="UP000887565">
    <property type="component" value="Unplaced"/>
</dbReference>